<keyword evidence="3 6" id="KW-0489">Methyltransferase</keyword>
<comment type="catalytic activity">
    <reaction evidence="6">
        <text>cytidine(1402) in 16S rRNA + S-adenosyl-L-methionine = N(4)-methylcytidine(1402) in 16S rRNA + S-adenosyl-L-homocysteine + H(+)</text>
        <dbReference type="Rhea" id="RHEA:42928"/>
        <dbReference type="Rhea" id="RHEA-COMP:10286"/>
        <dbReference type="Rhea" id="RHEA-COMP:10287"/>
        <dbReference type="ChEBI" id="CHEBI:15378"/>
        <dbReference type="ChEBI" id="CHEBI:57856"/>
        <dbReference type="ChEBI" id="CHEBI:59789"/>
        <dbReference type="ChEBI" id="CHEBI:74506"/>
        <dbReference type="ChEBI" id="CHEBI:82748"/>
        <dbReference type="EC" id="2.1.1.199"/>
    </reaction>
</comment>
<keyword evidence="4 6" id="KW-0808">Transferase</keyword>
<dbReference type="STRING" id="639282.DEFDS_0588"/>
<dbReference type="Proteomes" id="UP000001520">
    <property type="component" value="Chromosome"/>
</dbReference>
<dbReference type="InterPro" id="IPR002903">
    <property type="entry name" value="RsmH"/>
</dbReference>
<dbReference type="OrthoDB" id="9806637at2"/>
<dbReference type="HAMAP" id="MF_01007">
    <property type="entry name" value="16SrRNA_methyltr_H"/>
    <property type="match status" value="1"/>
</dbReference>
<dbReference type="GO" id="GO:0071424">
    <property type="term" value="F:rRNA (cytosine-N4-)-methyltransferase activity"/>
    <property type="evidence" value="ECO:0007669"/>
    <property type="project" value="UniProtKB-UniRule"/>
</dbReference>
<dbReference type="InterPro" id="IPR029063">
    <property type="entry name" value="SAM-dependent_MTases_sf"/>
</dbReference>
<dbReference type="PANTHER" id="PTHR11265:SF0">
    <property type="entry name" value="12S RRNA N4-METHYLCYTIDINE METHYLTRANSFERASE"/>
    <property type="match status" value="1"/>
</dbReference>
<keyword evidence="6" id="KW-0963">Cytoplasm</keyword>
<accession>D3PBU7</accession>
<proteinExistence type="inferred from homology"/>
<gene>
    <name evidence="7" type="primary">mraW</name>
    <name evidence="6" type="synonym">rsmH</name>
    <name evidence="7" type="ordered locus">DEFDS_0588</name>
</gene>
<dbReference type="HOGENOM" id="CLU_038422_2_0_0"/>
<dbReference type="Gene3D" id="3.40.50.150">
    <property type="entry name" value="Vaccinia Virus protein VP39"/>
    <property type="match status" value="1"/>
</dbReference>
<evidence type="ECO:0000256" key="5">
    <source>
        <dbReference type="ARBA" id="ARBA00022691"/>
    </source>
</evidence>
<dbReference type="FunFam" id="1.10.150.170:FF:000003">
    <property type="entry name" value="Ribosomal RNA small subunit methyltransferase H"/>
    <property type="match status" value="1"/>
</dbReference>
<sequence>MHKPVLYNELISFFKGLKNGVIVDCTGGGGGHAEGILKEIKPERLIILDRDEDAIKRLNEKFKGMENVEIYKSNFSEIDSVLQSLKIEKVNGLYADFGVSNFHLLDSKRGFSFRRNGPLDMRMDKSLYLTAEKVVNEYSAETLKNIFRKFGEERFASKIADAIVKTRKSKRITTTLELAEIVKNAIPERFHKPGVHPATKVFMALRIFINNELESIESLLKKLPTIVDKGGIVAFISFHSLEDRLVKEYLQYYEKSCICPPDYPVCNCDKEKQFKILTKKPITPTEKEITENPLSRSAKMRVGVRV</sequence>
<keyword evidence="5 6" id="KW-0949">S-adenosyl-L-methionine</keyword>
<dbReference type="AlphaFoldDB" id="D3PBU7"/>
<dbReference type="Pfam" id="PF01795">
    <property type="entry name" value="Methyltransf_5"/>
    <property type="match status" value="1"/>
</dbReference>
<feature type="binding site" evidence="6">
    <location>
        <position position="49"/>
    </location>
    <ligand>
        <name>S-adenosyl-L-methionine</name>
        <dbReference type="ChEBI" id="CHEBI:59789"/>
    </ligand>
</feature>
<dbReference type="RefSeq" id="WP_013007318.1">
    <property type="nucleotide sequence ID" value="NC_013939.1"/>
</dbReference>
<organism evidence="7 8">
    <name type="scientific">Deferribacter desulfuricans (strain DSM 14783 / JCM 11476 / NBRC 101012 / SSM1)</name>
    <dbReference type="NCBI Taxonomy" id="639282"/>
    <lineage>
        <taxon>Bacteria</taxon>
        <taxon>Pseudomonadati</taxon>
        <taxon>Deferribacterota</taxon>
        <taxon>Deferribacteres</taxon>
        <taxon>Deferribacterales</taxon>
        <taxon>Deferribacteraceae</taxon>
        <taxon>Deferribacter</taxon>
    </lineage>
</organism>
<comment type="similarity">
    <text evidence="1 6">Belongs to the methyltransferase superfamily. RsmH family.</text>
</comment>
<feature type="binding site" evidence="6">
    <location>
        <position position="96"/>
    </location>
    <ligand>
        <name>S-adenosyl-L-methionine</name>
        <dbReference type="ChEBI" id="CHEBI:59789"/>
    </ligand>
</feature>
<evidence type="ECO:0000313" key="8">
    <source>
        <dbReference type="Proteomes" id="UP000001520"/>
    </source>
</evidence>
<dbReference type="SUPFAM" id="SSF53335">
    <property type="entry name" value="S-adenosyl-L-methionine-dependent methyltransferases"/>
    <property type="match status" value="1"/>
</dbReference>
<dbReference type="KEGG" id="ddf:DEFDS_0588"/>
<comment type="function">
    <text evidence="6">Specifically methylates the N4 position of cytidine in position 1402 (C1402) of 16S rRNA.</text>
</comment>
<evidence type="ECO:0000256" key="3">
    <source>
        <dbReference type="ARBA" id="ARBA00022603"/>
    </source>
</evidence>
<dbReference type="EC" id="2.1.1.199" evidence="6"/>
<dbReference type="PIRSF" id="PIRSF004486">
    <property type="entry name" value="MraW"/>
    <property type="match status" value="1"/>
</dbReference>
<evidence type="ECO:0000256" key="2">
    <source>
        <dbReference type="ARBA" id="ARBA00022552"/>
    </source>
</evidence>
<keyword evidence="2 6" id="KW-0698">rRNA processing</keyword>
<dbReference type="InterPro" id="IPR023397">
    <property type="entry name" value="SAM-dep_MeTrfase_MraW_recog"/>
</dbReference>
<feature type="binding site" evidence="6">
    <location>
        <position position="103"/>
    </location>
    <ligand>
        <name>S-adenosyl-L-methionine</name>
        <dbReference type="ChEBI" id="CHEBI:59789"/>
    </ligand>
</feature>
<evidence type="ECO:0000256" key="1">
    <source>
        <dbReference type="ARBA" id="ARBA00010396"/>
    </source>
</evidence>
<dbReference type="GO" id="GO:0070475">
    <property type="term" value="P:rRNA base methylation"/>
    <property type="evidence" value="ECO:0007669"/>
    <property type="project" value="UniProtKB-UniRule"/>
</dbReference>
<evidence type="ECO:0000256" key="6">
    <source>
        <dbReference type="HAMAP-Rule" id="MF_01007"/>
    </source>
</evidence>
<keyword evidence="8" id="KW-1185">Reference proteome</keyword>
<name>D3PBU7_DEFDS</name>
<dbReference type="NCBIfam" id="TIGR00006">
    <property type="entry name" value="16S rRNA (cytosine(1402)-N(4))-methyltransferase RsmH"/>
    <property type="match status" value="1"/>
</dbReference>
<dbReference type="Gene3D" id="1.10.150.170">
    <property type="entry name" value="Putative methyltransferase TM0872, insert domain"/>
    <property type="match status" value="1"/>
</dbReference>
<comment type="subcellular location">
    <subcellularLocation>
        <location evidence="6">Cytoplasm</location>
    </subcellularLocation>
</comment>
<dbReference type="PANTHER" id="PTHR11265">
    <property type="entry name" value="S-ADENOSYL-METHYLTRANSFERASE MRAW"/>
    <property type="match status" value="1"/>
</dbReference>
<dbReference type="SUPFAM" id="SSF81799">
    <property type="entry name" value="Putative methyltransferase TM0872, insert domain"/>
    <property type="match status" value="1"/>
</dbReference>
<evidence type="ECO:0000256" key="4">
    <source>
        <dbReference type="ARBA" id="ARBA00022679"/>
    </source>
</evidence>
<dbReference type="EMBL" id="AP011529">
    <property type="protein sequence ID" value="BAI80070.1"/>
    <property type="molecule type" value="Genomic_DNA"/>
</dbReference>
<dbReference type="GO" id="GO:0005737">
    <property type="term" value="C:cytoplasm"/>
    <property type="evidence" value="ECO:0007669"/>
    <property type="project" value="UniProtKB-SubCell"/>
</dbReference>
<feature type="binding site" evidence="6">
    <location>
        <begin position="30"/>
        <end position="32"/>
    </location>
    <ligand>
        <name>S-adenosyl-L-methionine</name>
        <dbReference type="ChEBI" id="CHEBI:59789"/>
    </ligand>
</feature>
<protein>
    <recommendedName>
        <fullName evidence="6">Ribosomal RNA small subunit methyltransferase H</fullName>
        <ecNumber evidence="6">2.1.1.199</ecNumber>
    </recommendedName>
    <alternativeName>
        <fullName evidence="6">16S rRNA m(4)C1402 methyltransferase</fullName>
    </alternativeName>
    <alternativeName>
        <fullName evidence="6">rRNA (cytosine-N(4)-)-methyltransferase RsmH</fullName>
    </alternativeName>
</protein>
<evidence type="ECO:0000313" key="7">
    <source>
        <dbReference type="EMBL" id="BAI80070.1"/>
    </source>
</evidence>
<reference evidence="7 8" key="1">
    <citation type="journal article" date="2010" name="DNA Res.">
        <title>Bacterial lifestyle in a deep-sea hydrothermal vent chimney revealed by the genome sequence of the thermophilic bacterium Deferribacter desulfuricans SSM1.</title>
        <authorList>
            <person name="Takaki Y."/>
            <person name="Shimamura S."/>
            <person name="Nakagawa S."/>
            <person name="Fukuhara Y."/>
            <person name="Horikawa H."/>
            <person name="Ankai A."/>
            <person name="Harada T."/>
            <person name="Hosoyama A."/>
            <person name="Oguchi A."/>
            <person name="Fukui S."/>
            <person name="Fujita N."/>
            <person name="Takami H."/>
            <person name="Takai K."/>
        </authorList>
    </citation>
    <scope>NUCLEOTIDE SEQUENCE [LARGE SCALE GENOMIC DNA]</scope>
    <source>
        <strain evidence="8">DSM 14783 / JCM 11476 / NBRC 101012 / SSM1</strain>
    </source>
</reference>
<dbReference type="eggNOG" id="COG0275">
    <property type="taxonomic scope" value="Bacteria"/>
</dbReference>
<feature type="binding site" evidence="6">
    <location>
        <position position="75"/>
    </location>
    <ligand>
        <name>S-adenosyl-L-methionine</name>
        <dbReference type="ChEBI" id="CHEBI:59789"/>
    </ligand>
</feature>